<accession>A0A1A9GGQ1</accession>
<sequence>MDSQTGPTPTTYGAAPPTAHPAQVRTAYRIAAWIVLALSAPVLVGAVVLCVYAATDPGEYSSFGYLFALFLLVPMGVALSLLAAAHWLRHRSPVFSLVLACVAAAGMTWLALGALSMLVPM</sequence>
<keyword evidence="1" id="KW-0472">Membrane</keyword>
<keyword evidence="1" id="KW-0812">Transmembrane</keyword>
<reference evidence="2 3" key="1">
    <citation type="submission" date="2016-03" db="EMBL/GenBank/DDBJ databases">
        <title>Complete genome sequence of a soil Actinobacterium, Nocardioides dokdonensis FR1436.</title>
        <authorList>
            <person name="Kwon S.-K."/>
            <person name="Kim K."/>
            <person name="Kim J.F."/>
        </authorList>
    </citation>
    <scope>NUCLEOTIDE SEQUENCE [LARGE SCALE GENOMIC DNA]</scope>
    <source>
        <strain evidence="2 3">FR1436</strain>
    </source>
</reference>
<dbReference type="EMBL" id="CP015079">
    <property type="protein sequence ID" value="ANH37414.1"/>
    <property type="molecule type" value="Genomic_DNA"/>
</dbReference>
<feature type="transmembrane region" description="Helical" evidence="1">
    <location>
        <begin position="66"/>
        <end position="88"/>
    </location>
</feature>
<feature type="transmembrane region" description="Helical" evidence="1">
    <location>
        <begin position="94"/>
        <end position="119"/>
    </location>
</feature>
<evidence type="ECO:0000313" key="3">
    <source>
        <dbReference type="Proteomes" id="UP000077868"/>
    </source>
</evidence>
<dbReference type="Proteomes" id="UP000077868">
    <property type="component" value="Chromosome"/>
</dbReference>
<evidence type="ECO:0000313" key="2">
    <source>
        <dbReference type="EMBL" id="ANH37414.1"/>
    </source>
</evidence>
<keyword evidence="3" id="KW-1185">Reference proteome</keyword>
<dbReference type="STRING" id="1300347.I601_0971"/>
<gene>
    <name evidence="2" type="ORF">I601_0971</name>
</gene>
<evidence type="ECO:0000256" key="1">
    <source>
        <dbReference type="SAM" id="Phobius"/>
    </source>
</evidence>
<dbReference type="RefSeq" id="WP_068106980.1">
    <property type="nucleotide sequence ID" value="NZ_CP015079.1"/>
</dbReference>
<dbReference type="AlphaFoldDB" id="A0A1A9GGQ1"/>
<name>A0A1A9GGQ1_9ACTN</name>
<dbReference type="PATRIC" id="fig|1300347.3.peg.969"/>
<proteinExistence type="predicted"/>
<feature type="transmembrane region" description="Helical" evidence="1">
    <location>
        <begin position="30"/>
        <end position="54"/>
    </location>
</feature>
<keyword evidence="1" id="KW-1133">Transmembrane helix</keyword>
<organism evidence="2 3">
    <name type="scientific">Nocardioides dokdonensis FR1436</name>
    <dbReference type="NCBI Taxonomy" id="1300347"/>
    <lineage>
        <taxon>Bacteria</taxon>
        <taxon>Bacillati</taxon>
        <taxon>Actinomycetota</taxon>
        <taxon>Actinomycetes</taxon>
        <taxon>Propionibacteriales</taxon>
        <taxon>Nocardioidaceae</taxon>
        <taxon>Nocardioides</taxon>
    </lineage>
</organism>
<dbReference type="KEGG" id="ndk:I601_0971"/>
<protein>
    <submittedName>
        <fullName evidence="2">Uncharacterized protein</fullName>
    </submittedName>
</protein>